<reference evidence="2 3" key="1">
    <citation type="submission" date="2014-09" db="EMBL/GenBank/DDBJ databases">
        <authorList>
            <person name="Magalhaes I.L.F."/>
            <person name="Oliveira U."/>
            <person name="Santos F.R."/>
            <person name="Vidigal T.H.D.A."/>
            <person name="Brescovit A.D."/>
            <person name="Santos A.J."/>
        </authorList>
    </citation>
    <scope>NUCLEOTIDE SEQUENCE [LARGE SCALE GENOMIC DNA]</scope>
</reference>
<organism evidence="2 3">
    <name type="scientific">Ceraceosorus bombacis</name>
    <dbReference type="NCBI Taxonomy" id="401625"/>
    <lineage>
        <taxon>Eukaryota</taxon>
        <taxon>Fungi</taxon>
        <taxon>Dikarya</taxon>
        <taxon>Basidiomycota</taxon>
        <taxon>Ustilaginomycotina</taxon>
        <taxon>Exobasidiomycetes</taxon>
        <taxon>Ceraceosorales</taxon>
        <taxon>Ceraceosoraceae</taxon>
        <taxon>Ceraceosorus</taxon>
    </lineage>
</organism>
<keyword evidence="3" id="KW-1185">Reference proteome</keyword>
<dbReference type="OrthoDB" id="5550090at2759"/>
<feature type="region of interest" description="Disordered" evidence="1">
    <location>
        <begin position="24"/>
        <end position="97"/>
    </location>
</feature>
<evidence type="ECO:0000313" key="2">
    <source>
        <dbReference type="EMBL" id="CEH14283.1"/>
    </source>
</evidence>
<accession>A0A0P1BEK8</accession>
<evidence type="ECO:0000256" key="1">
    <source>
        <dbReference type="SAM" id="MobiDB-lite"/>
    </source>
</evidence>
<proteinExistence type="predicted"/>
<name>A0A0P1BEK8_9BASI</name>
<dbReference type="EMBL" id="CCYA01000240">
    <property type="protein sequence ID" value="CEH14283.1"/>
    <property type="molecule type" value="Genomic_DNA"/>
</dbReference>
<dbReference type="STRING" id="401625.A0A0P1BEK8"/>
<evidence type="ECO:0000313" key="3">
    <source>
        <dbReference type="Proteomes" id="UP000054845"/>
    </source>
</evidence>
<feature type="region of interest" description="Disordered" evidence="1">
    <location>
        <begin position="174"/>
        <end position="214"/>
    </location>
</feature>
<dbReference type="AlphaFoldDB" id="A0A0P1BEK8"/>
<sequence length="214" mass="22434">MPKHAQPRRSVAVRAPKPLPLPAAVAKAGESSNVVGASVGPLGIGSSMSTVEDRGPSLTDGAEAASSTEKKKPFAQPLPPKGVRAIHRPPHDPKVASAAEWNSLLCWARRQRGPQWDESTGFWQVDRNSAAYYAFSARPAINTALDNTNKVSNRDIASEDVQAMQGVIGAGGSTEILASKGEEREGGVGSANHQTSFDDGSPPPVGPGRAGRRR</sequence>
<dbReference type="Proteomes" id="UP000054845">
    <property type="component" value="Unassembled WGS sequence"/>
</dbReference>
<protein>
    <submittedName>
        <fullName evidence="2">Uncharacterized protein</fullName>
    </submittedName>
</protein>